<dbReference type="EMBL" id="GL732697">
    <property type="protein sequence ID" value="EFX66643.1"/>
    <property type="molecule type" value="Genomic_DNA"/>
</dbReference>
<dbReference type="STRING" id="6669.E9HNP1"/>
<dbReference type="Pfam" id="PF14223">
    <property type="entry name" value="Retrotran_gag_2"/>
    <property type="match status" value="1"/>
</dbReference>
<gene>
    <name evidence="2" type="ORF">DAPPUDRAFT_116135</name>
</gene>
<keyword evidence="3" id="KW-1185">Reference proteome</keyword>
<feature type="region of interest" description="Disordered" evidence="1">
    <location>
        <begin position="139"/>
        <end position="168"/>
    </location>
</feature>
<evidence type="ECO:0000256" key="1">
    <source>
        <dbReference type="SAM" id="MobiDB-lite"/>
    </source>
</evidence>
<name>E9HNP1_DAPPU</name>
<dbReference type="HOGENOM" id="CLU_1588172_0_0_1"/>
<dbReference type="KEGG" id="dpx:DAPPUDRAFT_116135"/>
<dbReference type="Proteomes" id="UP000000305">
    <property type="component" value="Unassembled WGS sequence"/>
</dbReference>
<accession>E9HNP1</accession>
<evidence type="ECO:0000313" key="2">
    <source>
        <dbReference type="EMBL" id="EFX66643.1"/>
    </source>
</evidence>
<organism evidence="2 3">
    <name type="scientific">Daphnia pulex</name>
    <name type="common">Water flea</name>
    <dbReference type="NCBI Taxonomy" id="6669"/>
    <lineage>
        <taxon>Eukaryota</taxon>
        <taxon>Metazoa</taxon>
        <taxon>Ecdysozoa</taxon>
        <taxon>Arthropoda</taxon>
        <taxon>Crustacea</taxon>
        <taxon>Branchiopoda</taxon>
        <taxon>Diplostraca</taxon>
        <taxon>Cladocera</taxon>
        <taxon>Anomopoda</taxon>
        <taxon>Daphniidae</taxon>
        <taxon>Daphnia</taxon>
    </lineage>
</organism>
<proteinExistence type="predicted"/>
<dbReference type="InParanoid" id="E9HNP1"/>
<evidence type="ECO:0000313" key="3">
    <source>
        <dbReference type="Proteomes" id="UP000000305"/>
    </source>
</evidence>
<dbReference type="AlphaFoldDB" id="E9HNP1"/>
<dbReference type="OrthoDB" id="8063677at2759"/>
<feature type="compositionally biased region" description="Polar residues" evidence="1">
    <location>
        <begin position="155"/>
        <end position="168"/>
    </location>
</feature>
<reference evidence="2 3" key="1">
    <citation type="journal article" date="2011" name="Science">
        <title>The ecoresponsive genome of Daphnia pulex.</title>
        <authorList>
            <person name="Colbourne J.K."/>
            <person name="Pfrender M.E."/>
            <person name="Gilbert D."/>
            <person name="Thomas W.K."/>
            <person name="Tucker A."/>
            <person name="Oakley T.H."/>
            <person name="Tokishita S."/>
            <person name="Aerts A."/>
            <person name="Arnold G.J."/>
            <person name="Basu M.K."/>
            <person name="Bauer D.J."/>
            <person name="Caceres C.E."/>
            <person name="Carmel L."/>
            <person name="Casola C."/>
            <person name="Choi J.H."/>
            <person name="Detter J.C."/>
            <person name="Dong Q."/>
            <person name="Dusheyko S."/>
            <person name="Eads B.D."/>
            <person name="Frohlich T."/>
            <person name="Geiler-Samerotte K.A."/>
            <person name="Gerlach D."/>
            <person name="Hatcher P."/>
            <person name="Jogdeo S."/>
            <person name="Krijgsveld J."/>
            <person name="Kriventseva E.V."/>
            <person name="Kultz D."/>
            <person name="Laforsch C."/>
            <person name="Lindquist E."/>
            <person name="Lopez J."/>
            <person name="Manak J.R."/>
            <person name="Muller J."/>
            <person name="Pangilinan J."/>
            <person name="Patwardhan R.P."/>
            <person name="Pitluck S."/>
            <person name="Pritham E.J."/>
            <person name="Rechtsteiner A."/>
            <person name="Rho M."/>
            <person name="Rogozin I.B."/>
            <person name="Sakarya O."/>
            <person name="Salamov A."/>
            <person name="Schaack S."/>
            <person name="Shapiro H."/>
            <person name="Shiga Y."/>
            <person name="Skalitzky C."/>
            <person name="Smith Z."/>
            <person name="Souvorov A."/>
            <person name="Sung W."/>
            <person name="Tang Z."/>
            <person name="Tsuchiya D."/>
            <person name="Tu H."/>
            <person name="Vos H."/>
            <person name="Wang M."/>
            <person name="Wolf Y.I."/>
            <person name="Yamagata H."/>
            <person name="Yamada T."/>
            <person name="Ye Y."/>
            <person name="Shaw J.R."/>
            <person name="Andrews J."/>
            <person name="Crease T.J."/>
            <person name="Tang H."/>
            <person name="Lucas S.M."/>
            <person name="Robertson H.M."/>
            <person name="Bork P."/>
            <person name="Koonin E.V."/>
            <person name="Zdobnov E.M."/>
            <person name="Grigoriev I.V."/>
            <person name="Lynch M."/>
            <person name="Boore J.L."/>
        </authorList>
    </citation>
    <scope>NUCLEOTIDE SEQUENCE [LARGE SCALE GENOMIC DNA]</scope>
</reference>
<sequence length="168" mass="19481">MTTSSQMLHKFKDGKKEMLQLEIIYLPLLKTIYEIHSAQQQQQPISDNRLILLQQFTEYKFQQGHNVTSHVTALELLWSRLTEIGEHILESQVIAEILSTLPSTYRHFYTTWNNSPEAGRTVKLLLTKLQEEEEITQAFNRNNPSTEGAYAAPNHFQNPAQRNQNQSL</sequence>
<protein>
    <submittedName>
        <fullName evidence="2">Uncharacterized protein</fullName>
    </submittedName>
</protein>
<dbReference type="PhylomeDB" id="E9HNP1"/>